<dbReference type="PANTHER" id="PTHR34047">
    <property type="entry name" value="NUCLEAR INTRON MATURASE 1, MITOCHONDRIAL-RELATED"/>
    <property type="match status" value="1"/>
</dbReference>
<gene>
    <name evidence="4" type="ORF">Ljor_1251</name>
</gene>
<keyword evidence="4" id="KW-0808">Transferase</keyword>
<dbReference type="RefSeq" id="WP_058470752.1">
    <property type="nucleotide sequence ID" value="NZ_CAXYJA010000019.1"/>
</dbReference>
<reference evidence="4 5" key="1">
    <citation type="submission" date="2015-11" db="EMBL/GenBank/DDBJ databases">
        <title>Genomic analysis of 38 Legionella species identifies large and diverse effector repertoires.</title>
        <authorList>
            <person name="Burstein D."/>
            <person name="Amaro F."/>
            <person name="Zusman T."/>
            <person name="Lifshitz Z."/>
            <person name="Cohen O."/>
            <person name="Gilbert J.A."/>
            <person name="Pupko T."/>
            <person name="Shuman H.A."/>
            <person name="Segal G."/>
        </authorList>
    </citation>
    <scope>NUCLEOTIDE SEQUENCE [LARGE SCALE GENOMIC DNA]</scope>
    <source>
        <strain evidence="4 5">BL-540</strain>
    </source>
</reference>
<accession>A0A0W0V9Y4</accession>
<sequence>MGEKEHNHREHGATPESLFQAYFDCRKNKRNTMNALRFETDYESNIIALREELNSGTWHPGRSIAFVIDKPVKREIFAADFRDRVVHHWLINQLNPLFEKTFIYDSYASRKGRGAHLGIARAAQFIRKCSLNYQRDCYVLKLDIMSFFIRINRRILWEGLRCFIERHYNQSDKKLILEVARKIVENEPTSHCFIKGKRRDWQDFPKDKSLFYARHYCGLPIGNLTSQVFANFYLNPFDHYIKHDLGVRFYGRYVDDFLLVHEDKMFLKSLIPQMERFLQEELELELHPRKRYLQHYCKGIPFLGVILKPHCIYAGRRIKGNFYDAITKHNAVAKDHKPTKEEQMAFLCSINSYLGILSHYQTYRLRKGMLKKHLSIWWWNLMFFSGGCAKLVAKQRTAR</sequence>
<proteinExistence type="inferred from homology"/>
<name>A0A0W0V9Y4_9GAMM</name>
<keyword evidence="4" id="KW-0695">RNA-directed DNA polymerase</keyword>
<feature type="transmembrane region" description="Helical" evidence="2">
    <location>
        <begin position="375"/>
        <end position="393"/>
    </location>
</feature>
<dbReference type="EMBL" id="LNYJ01000011">
    <property type="protein sequence ID" value="KTD16945.1"/>
    <property type="molecule type" value="Genomic_DNA"/>
</dbReference>
<comment type="caution">
    <text evidence="4">The sequence shown here is derived from an EMBL/GenBank/DDBJ whole genome shotgun (WGS) entry which is preliminary data.</text>
</comment>
<protein>
    <submittedName>
        <fullName evidence="4">Reverse transcriptase</fullName>
    </submittedName>
</protein>
<keyword evidence="2" id="KW-0472">Membrane</keyword>
<dbReference type="InterPro" id="IPR051083">
    <property type="entry name" value="GrpII_Intron_Splice-Mob/Def"/>
</dbReference>
<keyword evidence="2" id="KW-0812">Transmembrane</keyword>
<keyword evidence="4" id="KW-0548">Nucleotidyltransferase</keyword>
<dbReference type="Pfam" id="PF00078">
    <property type="entry name" value="RVT_1"/>
    <property type="match status" value="1"/>
</dbReference>
<dbReference type="InterPro" id="IPR043502">
    <property type="entry name" value="DNA/RNA_pol_sf"/>
</dbReference>
<evidence type="ECO:0000313" key="4">
    <source>
        <dbReference type="EMBL" id="KTD16945.1"/>
    </source>
</evidence>
<dbReference type="PATRIC" id="fig|456.5.peg.1336"/>
<dbReference type="SUPFAM" id="SSF56672">
    <property type="entry name" value="DNA/RNA polymerases"/>
    <property type="match status" value="1"/>
</dbReference>
<dbReference type="GO" id="GO:0003964">
    <property type="term" value="F:RNA-directed DNA polymerase activity"/>
    <property type="evidence" value="ECO:0007669"/>
    <property type="project" value="UniProtKB-KW"/>
</dbReference>
<dbReference type="PANTHER" id="PTHR34047:SF8">
    <property type="entry name" value="PROTEIN YKFC"/>
    <property type="match status" value="1"/>
</dbReference>
<dbReference type="Proteomes" id="UP000055035">
    <property type="component" value="Unassembled WGS sequence"/>
</dbReference>
<dbReference type="OrthoDB" id="9793236at2"/>
<keyword evidence="2" id="KW-1133">Transmembrane helix</keyword>
<dbReference type="PROSITE" id="PS50878">
    <property type="entry name" value="RT_POL"/>
    <property type="match status" value="1"/>
</dbReference>
<evidence type="ECO:0000313" key="5">
    <source>
        <dbReference type="Proteomes" id="UP000055035"/>
    </source>
</evidence>
<evidence type="ECO:0000256" key="1">
    <source>
        <dbReference type="ARBA" id="ARBA00034120"/>
    </source>
</evidence>
<dbReference type="STRING" id="456.Ljor_1251"/>
<evidence type="ECO:0000259" key="3">
    <source>
        <dbReference type="PROSITE" id="PS50878"/>
    </source>
</evidence>
<evidence type="ECO:0000256" key="2">
    <source>
        <dbReference type="SAM" id="Phobius"/>
    </source>
</evidence>
<dbReference type="InterPro" id="IPR000477">
    <property type="entry name" value="RT_dom"/>
</dbReference>
<keyword evidence="5" id="KW-1185">Reference proteome</keyword>
<dbReference type="AlphaFoldDB" id="A0A0W0V9Y4"/>
<organism evidence="4 5">
    <name type="scientific">Legionella jordanis</name>
    <dbReference type="NCBI Taxonomy" id="456"/>
    <lineage>
        <taxon>Bacteria</taxon>
        <taxon>Pseudomonadati</taxon>
        <taxon>Pseudomonadota</taxon>
        <taxon>Gammaproteobacteria</taxon>
        <taxon>Legionellales</taxon>
        <taxon>Legionellaceae</taxon>
        <taxon>Legionella</taxon>
    </lineage>
</organism>
<comment type="similarity">
    <text evidence="1">Belongs to the bacterial reverse transcriptase family.</text>
</comment>
<feature type="domain" description="Reverse transcriptase" evidence="3">
    <location>
        <begin position="49"/>
        <end position="307"/>
    </location>
</feature>